<dbReference type="InterPro" id="IPR050430">
    <property type="entry name" value="Peptidase_S1"/>
</dbReference>
<keyword evidence="8" id="KW-0732">Signal</keyword>
<dbReference type="OrthoDB" id="6755574at2759"/>
<evidence type="ECO:0000256" key="4">
    <source>
        <dbReference type="ARBA" id="ARBA00022825"/>
    </source>
</evidence>
<protein>
    <recommendedName>
        <fullName evidence="9">Peptidase S1 domain-containing protein</fullName>
    </recommendedName>
</protein>
<keyword evidence="2 6" id="KW-0645">Protease</keyword>
<dbReference type="PROSITE" id="PS00134">
    <property type="entry name" value="TRYPSIN_HIS"/>
    <property type="match status" value="2"/>
</dbReference>
<keyword evidence="3 6" id="KW-0378">Hydrolase</keyword>
<sequence>MLITSILVLLTYANRNDAVEHQTELDNSRVNIEQEIIGGYSCLADKGKYVVSITSFWGLPICSASLLNSRWILTAAHCNIGYTRFYATPAYIRDEYVDSDGWLSWWCPVTPIESVYTHPQYDNRLIIHDISLMKLSNRLYENKKVQFMPLNYDGDSDITDSCTDGTAVGFGTFKKYSTVKPKNVQCMDIGIMNKETCTKRLPVFMTQGMEFKICIDSNEDKDVCYGDSGGPLICQGKQIGIASYVGGNLQKDTKVEKRIVGGYACGTGHGQYGIALTSFWGMPICSASMLNPSWLLTAAHCKVAYAIFYASPAYIRDKYIDSDGWLSWSCPVVSVESIYLHPKYDIRYVVNDIALMKLSKPFKESPRLQYVKLDLGSNKQIADSCSKATAVGFGLFRKLTKTAHPMEVRCMEIGIMKTSDCLEKIPPVLSKELDHKICIDSTSQKDVCYGDSGGPLICQDEIIGYSCEDSKGQYGIALTSFWGMPICSASLLNPRWLLTAAHCKVSCTFYYASPAYIRDKCVHPDGFLKWSCPVVNVQSIYLHPRYDSNLITNDIALMKLSKPLKANSHFRYINLQLLNNKQLADSCDSATAVGFGFFNKYSRSSPKKVQCLDIGILKKDVCKNKIPHSFLREGLDYKICIDSTTQKDVCYGDSGGPLICQDEQIGIASYITGDGCASERRRSEPSCTAAPGRLLNARRRFRYLSGRYQRTVARGKEMKERTLSRLVPRELTPLRLANVAPVWKSLDNSTPAGKKRNSNEKSQLKTGSIKPIYVMHRKFRNSQNERIDISQFGNSLCSAMSLIKNVLKN</sequence>
<dbReference type="InterPro" id="IPR018114">
    <property type="entry name" value="TRYPSIN_HIS"/>
</dbReference>
<feature type="domain" description="Peptidase S1" evidence="9">
    <location>
        <begin position="534"/>
        <end position="732"/>
    </location>
</feature>
<comment type="similarity">
    <text evidence="1">Belongs to the peptidase S1 family.</text>
</comment>
<evidence type="ECO:0000256" key="7">
    <source>
        <dbReference type="SAM" id="MobiDB-lite"/>
    </source>
</evidence>
<dbReference type="PANTHER" id="PTHR24276">
    <property type="entry name" value="POLYSERASE-RELATED"/>
    <property type="match status" value="1"/>
</dbReference>
<evidence type="ECO:0000256" key="6">
    <source>
        <dbReference type="RuleBase" id="RU363034"/>
    </source>
</evidence>
<dbReference type="GO" id="GO:0004252">
    <property type="term" value="F:serine-type endopeptidase activity"/>
    <property type="evidence" value="ECO:0007669"/>
    <property type="project" value="InterPro"/>
</dbReference>
<dbReference type="Pfam" id="PF00089">
    <property type="entry name" value="Trypsin"/>
    <property type="match status" value="3"/>
</dbReference>
<dbReference type="InterPro" id="IPR033116">
    <property type="entry name" value="TRYPSIN_SER"/>
</dbReference>
<dbReference type="CDD" id="cd00190">
    <property type="entry name" value="Tryp_SPc"/>
    <property type="match status" value="1"/>
</dbReference>
<evidence type="ECO:0000313" key="11">
    <source>
        <dbReference type="Proteomes" id="UP001153712"/>
    </source>
</evidence>
<dbReference type="GO" id="GO:0006508">
    <property type="term" value="P:proteolysis"/>
    <property type="evidence" value="ECO:0007669"/>
    <property type="project" value="UniProtKB-KW"/>
</dbReference>
<evidence type="ECO:0000256" key="1">
    <source>
        <dbReference type="ARBA" id="ARBA00007664"/>
    </source>
</evidence>
<reference evidence="10" key="1">
    <citation type="submission" date="2022-01" db="EMBL/GenBank/DDBJ databases">
        <authorList>
            <person name="King R."/>
        </authorList>
    </citation>
    <scope>NUCLEOTIDE SEQUENCE</scope>
</reference>
<dbReference type="InterPro" id="IPR043504">
    <property type="entry name" value="Peptidase_S1_PA_chymotrypsin"/>
</dbReference>
<feature type="domain" description="Peptidase S1" evidence="9">
    <location>
        <begin position="36"/>
        <end position="263"/>
    </location>
</feature>
<feature type="region of interest" description="Disordered" evidence="7">
    <location>
        <begin position="747"/>
        <end position="767"/>
    </location>
</feature>
<dbReference type="PANTHER" id="PTHR24276:SF98">
    <property type="entry name" value="FI18310P1-RELATED"/>
    <property type="match status" value="1"/>
</dbReference>
<dbReference type="InterPro" id="IPR001314">
    <property type="entry name" value="Peptidase_S1A"/>
</dbReference>
<dbReference type="SUPFAM" id="SSF50494">
    <property type="entry name" value="Trypsin-like serine proteases"/>
    <property type="match status" value="3"/>
</dbReference>
<feature type="signal peptide" evidence="8">
    <location>
        <begin position="1"/>
        <end position="18"/>
    </location>
</feature>
<name>A0A9N9XKV8_PHYSR</name>
<evidence type="ECO:0000256" key="2">
    <source>
        <dbReference type="ARBA" id="ARBA00022670"/>
    </source>
</evidence>
<evidence type="ECO:0000259" key="9">
    <source>
        <dbReference type="PROSITE" id="PS50240"/>
    </source>
</evidence>
<dbReference type="AlphaFoldDB" id="A0A9N9XKV8"/>
<evidence type="ECO:0000256" key="5">
    <source>
        <dbReference type="ARBA" id="ARBA00023157"/>
    </source>
</evidence>
<evidence type="ECO:0000313" key="10">
    <source>
        <dbReference type="EMBL" id="CAG9855831.1"/>
    </source>
</evidence>
<evidence type="ECO:0000256" key="3">
    <source>
        <dbReference type="ARBA" id="ARBA00022801"/>
    </source>
</evidence>
<dbReference type="PROSITE" id="PS00135">
    <property type="entry name" value="TRYPSIN_SER"/>
    <property type="match status" value="2"/>
</dbReference>
<keyword evidence="5" id="KW-1015">Disulfide bond</keyword>
<dbReference type="InterPro" id="IPR009003">
    <property type="entry name" value="Peptidase_S1_PA"/>
</dbReference>
<keyword evidence="4 6" id="KW-0720">Serine protease</keyword>
<dbReference type="EMBL" id="OU900104">
    <property type="protein sequence ID" value="CAG9855831.1"/>
    <property type="molecule type" value="Genomic_DNA"/>
</dbReference>
<gene>
    <name evidence="10" type="ORF">PHYEVI_LOCUS2268</name>
</gene>
<dbReference type="PROSITE" id="PS50240">
    <property type="entry name" value="TRYPSIN_DOM"/>
    <property type="match status" value="3"/>
</dbReference>
<organism evidence="10 11">
    <name type="scientific">Phyllotreta striolata</name>
    <name type="common">Striped flea beetle</name>
    <name type="synonym">Crioceris striolata</name>
    <dbReference type="NCBI Taxonomy" id="444603"/>
    <lineage>
        <taxon>Eukaryota</taxon>
        <taxon>Metazoa</taxon>
        <taxon>Ecdysozoa</taxon>
        <taxon>Arthropoda</taxon>
        <taxon>Hexapoda</taxon>
        <taxon>Insecta</taxon>
        <taxon>Pterygota</taxon>
        <taxon>Neoptera</taxon>
        <taxon>Endopterygota</taxon>
        <taxon>Coleoptera</taxon>
        <taxon>Polyphaga</taxon>
        <taxon>Cucujiformia</taxon>
        <taxon>Chrysomeloidea</taxon>
        <taxon>Chrysomelidae</taxon>
        <taxon>Galerucinae</taxon>
        <taxon>Alticini</taxon>
        <taxon>Phyllotreta</taxon>
    </lineage>
</organism>
<feature type="chain" id="PRO_5040317421" description="Peptidase S1 domain-containing protein" evidence="8">
    <location>
        <begin position="19"/>
        <end position="809"/>
    </location>
</feature>
<dbReference type="SMART" id="SM00020">
    <property type="entry name" value="Tryp_SPc"/>
    <property type="match status" value="3"/>
</dbReference>
<dbReference type="PRINTS" id="PR00722">
    <property type="entry name" value="CHYMOTRYPSIN"/>
</dbReference>
<feature type="domain" description="Peptidase S1" evidence="9">
    <location>
        <begin position="259"/>
        <end position="536"/>
    </location>
</feature>
<dbReference type="Proteomes" id="UP001153712">
    <property type="component" value="Chromosome 11"/>
</dbReference>
<accession>A0A9N9XKV8</accession>
<dbReference type="InterPro" id="IPR001254">
    <property type="entry name" value="Trypsin_dom"/>
</dbReference>
<proteinExistence type="inferred from homology"/>
<dbReference type="Gene3D" id="2.40.10.10">
    <property type="entry name" value="Trypsin-like serine proteases"/>
    <property type="match status" value="5"/>
</dbReference>
<keyword evidence="11" id="KW-1185">Reference proteome</keyword>
<evidence type="ECO:0000256" key="8">
    <source>
        <dbReference type="SAM" id="SignalP"/>
    </source>
</evidence>